<dbReference type="PATRIC" id="fig|1302648.3.peg.1252"/>
<dbReference type="AlphaFoldDB" id="A0A091C2E1"/>
<keyword evidence="2" id="KW-1185">Reference proteome</keyword>
<gene>
    <name evidence="1" type="ORF">TMU3MR103_1285</name>
</gene>
<name>A0A091C2E1_9ENTE</name>
<proteinExistence type="predicted"/>
<reference evidence="1 2" key="1">
    <citation type="submission" date="2014-08" db="EMBL/GenBank/DDBJ databases">
        <title>Genome sequence of Tetragenococcus muriaticus.</title>
        <authorList>
            <person name="Chuea-nongthon C."/>
            <person name="Rodtong S."/>
            <person name="Yongsawatdigul J."/>
            <person name="Steele J.L."/>
            <person name="Liu X.-y."/>
            <person name="Speers J."/>
            <person name="Glasner J.D."/>
            <person name="Neeno-Eckwall E.C."/>
        </authorList>
    </citation>
    <scope>NUCLEOTIDE SEQUENCE [LARGE SCALE GENOMIC DNA]</scope>
    <source>
        <strain evidence="1 2">3MR10-3</strain>
    </source>
</reference>
<sequence length="38" mass="4284">MTANWEKTGTNDGVLTFSIPQEDIQEGLTKTFNKVKKI</sequence>
<organism evidence="1 2">
    <name type="scientific">Tetragenococcus muriaticus 3MR10-3</name>
    <dbReference type="NCBI Taxonomy" id="1302648"/>
    <lineage>
        <taxon>Bacteria</taxon>
        <taxon>Bacillati</taxon>
        <taxon>Bacillota</taxon>
        <taxon>Bacilli</taxon>
        <taxon>Lactobacillales</taxon>
        <taxon>Enterococcaceae</taxon>
        <taxon>Tetragenococcus</taxon>
    </lineage>
</organism>
<dbReference type="Proteomes" id="UP000029381">
    <property type="component" value="Unassembled WGS sequence"/>
</dbReference>
<evidence type="ECO:0000313" key="2">
    <source>
        <dbReference type="Proteomes" id="UP000029381"/>
    </source>
</evidence>
<evidence type="ECO:0000313" key="1">
    <source>
        <dbReference type="EMBL" id="KFN90860.1"/>
    </source>
</evidence>
<comment type="caution">
    <text evidence="1">The sequence shown here is derived from an EMBL/GenBank/DDBJ whole genome shotgun (WGS) entry which is preliminary data.</text>
</comment>
<dbReference type="EMBL" id="JPVT01000127">
    <property type="protein sequence ID" value="KFN90860.1"/>
    <property type="molecule type" value="Genomic_DNA"/>
</dbReference>
<protein>
    <submittedName>
        <fullName evidence="1">Uncharacterized protein</fullName>
    </submittedName>
</protein>
<accession>A0A091C2E1</accession>